<evidence type="ECO:0000256" key="4">
    <source>
        <dbReference type="ARBA" id="ARBA00023004"/>
    </source>
</evidence>
<dbReference type="SUPFAM" id="SSF54292">
    <property type="entry name" value="2Fe-2S ferredoxin-like"/>
    <property type="match status" value="1"/>
</dbReference>
<evidence type="ECO:0000256" key="2">
    <source>
        <dbReference type="ARBA" id="ARBA00022714"/>
    </source>
</evidence>
<protein>
    <submittedName>
        <fullName evidence="8">Ferredoxin</fullName>
    </submittedName>
</protein>
<dbReference type="Proteomes" id="UP000199251">
    <property type="component" value="Unassembled WGS sequence"/>
</dbReference>
<dbReference type="AlphaFoldDB" id="A0A0E4H2J5"/>
<sequence>MPNITYIAHDGSSRRVTVDNGTSLMEAAVNNNVPGIDGDCGGECACATCHVHVEEDWLIRLPAAAAQEESMLEFCEGVDCASRLGCQIKVGPELDGIVVRTPVAQH</sequence>
<dbReference type="CDD" id="cd00207">
    <property type="entry name" value="fer2"/>
    <property type="match status" value="1"/>
</dbReference>
<keyword evidence="3" id="KW-0479">Metal-binding</keyword>
<organism evidence="8 9">
    <name type="scientific">Mycobacterium lentiflavum</name>
    <dbReference type="NCBI Taxonomy" id="141349"/>
    <lineage>
        <taxon>Bacteria</taxon>
        <taxon>Bacillati</taxon>
        <taxon>Actinomycetota</taxon>
        <taxon>Actinomycetes</taxon>
        <taxon>Mycobacteriales</taxon>
        <taxon>Mycobacteriaceae</taxon>
        <taxon>Mycobacterium</taxon>
        <taxon>Mycobacterium simiae complex</taxon>
    </lineage>
</organism>
<dbReference type="PROSITE" id="PS51085">
    <property type="entry name" value="2FE2S_FER_2"/>
    <property type="match status" value="1"/>
</dbReference>
<keyword evidence="4" id="KW-0408">Iron</keyword>
<evidence type="ECO:0000256" key="6">
    <source>
        <dbReference type="ARBA" id="ARBA00034078"/>
    </source>
</evidence>
<evidence type="ECO:0000313" key="8">
    <source>
        <dbReference type="EMBL" id="CQD23952.1"/>
    </source>
</evidence>
<evidence type="ECO:0000259" key="7">
    <source>
        <dbReference type="PROSITE" id="PS51085"/>
    </source>
</evidence>
<name>A0A0E4H2J5_MYCLN</name>
<dbReference type="InterPro" id="IPR036010">
    <property type="entry name" value="2Fe-2S_ferredoxin-like_sf"/>
</dbReference>
<dbReference type="GO" id="GO:0140647">
    <property type="term" value="P:P450-containing electron transport chain"/>
    <property type="evidence" value="ECO:0007669"/>
    <property type="project" value="InterPro"/>
</dbReference>
<dbReference type="Gene3D" id="3.10.20.30">
    <property type="match status" value="1"/>
</dbReference>
<reference evidence="8 9" key="1">
    <citation type="submission" date="2015-03" db="EMBL/GenBank/DDBJ databases">
        <authorList>
            <person name="Urmite Genomes"/>
        </authorList>
    </citation>
    <scope>NUCLEOTIDE SEQUENCE [LARGE SCALE GENOMIC DNA]</scope>
    <source>
        <strain evidence="8 9">CSUR P1491</strain>
    </source>
</reference>
<evidence type="ECO:0000256" key="1">
    <source>
        <dbReference type="ARBA" id="ARBA00010914"/>
    </source>
</evidence>
<accession>A0A0E4H2J5</accession>
<comment type="cofactor">
    <cofactor evidence="6">
        <name>[2Fe-2S] cluster</name>
        <dbReference type="ChEBI" id="CHEBI:190135"/>
    </cofactor>
</comment>
<dbReference type="GO" id="GO:0046872">
    <property type="term" value="F:metal ion binding"/>
    <property type="evidence" value="ECO:0007669"/>
    <property type="project" value="UniProtKB-KW"/>
</dbReference>
<gene>
    <name evidence="8" type="ORF">BN1232_05964</name>
</gene>
<dbReference type="GO" id="GO:0051537">
    <property type="term" value="F:2 iron, 2 sulfur cluster binding"/>
    <property type="evidence" value="ECO:0007669"/>
    <property type="project" value="UniProtKB-KW"/>
</dbReference>
<evidence type="ECO:0000256" key="5">
    <source>
        <dbReference type="ARBA" id="ARBA00023014"/>
    </source>
</evidence>
<dbReference type="InterPro" id="IPR001041">
    <property type="entry name" value="2Fe-2S_ferredoxin-type"/>
</dbReference>
<comment type="similarity">
    <text evidence="1">Belongs to the adrenodoxin/putidaredoxin family.</text>
</comment>
<dbReference type="GO" id="GO:0005829">
    <property type="term" value="C:cytosol"/>
    <property type="evidence" value="ECO:0007669"/>
    <property type="project" value="TreeGrafter"/>
</dbReference>
<dbReference type="STRING" id="141349.BN1232_05964"/>
<keyword evidence="5" id="KW-0411">Iron-sulfur</keyword>
<keyword evidence="2" id="KW-0001">2Fe-2S</keyword>
<dbReference type="InterPro" id="IPR012675">
    <property type="entry name" value="Beta-grasp_dom_sf"/>
</dbReference>
<dbReference type="RefSeq" id="WP_090609777.1">
    <property type="nucleotide sequence ID" value="NZ_CTEE01000002.1"/>
</dbReference>
<dbReference type="PRINTS" id="PR00355">
    <property type="entry name" value="ADRENODOXIN"/>
</dbReference>
<dbReference type="GO" id="GO:0009055">
    <property type="term" value="F:electron transfer activity"/>
    <property type="evidence" value="ECO:0007669"/>
    <property type="project" value="TreeGrafter"/>
</dbReference>
<dbReference type="EMBL" id="CTEE01000002">
    <property type="protein sequence ID" value="CQD23952.1"/>
    <property type="molecule type" value="Genomic_DNA"/>
</dbReference>
<dbReference type="PANTHER" id="PTHR23426:SF65">
    <property type="entry name" value="FERREDOXIN-2, MITOCHONDRIAL"/>
    <property type="match status" value="1"/>
</dbReference>
<proteinExistence type="inferred from homology"/>
<evidence type="ECO:0000313" key="9">
    <source>
        <dbReference type="Proteomes" id="UP000199251"/>
    </source>
</evidence>
<dbReference type="PANTHER" id="PTHR23426">
    <property type="entry name" value="FERREDOXIN/ADRENODOXIN"/>
    <property type="match status" value="1"/>
</dbReference>
<dbReference type="OrthoDB" id="9799640at2"/>
<dbReference type="InterPro" id="IPR001055">
    <property type="entry name" value="Adrenodoxin-like"/>
</dbReference>
<feature type="domain" description="2Fe-2S ferredoxin-type" evidence="7">
    <location>
        <begin position="2"/>
        <end position="105"/>
    </location>
</feature>
<evidence type="ECO:0000256" key="3">
    <source>
        <dbReference type="ARBA" id="ARBA00022723"/>
    </source>
</evidence>
<dbReference type="Pfam" id="PF00111">
    <property type="entry name" value="Fer2"/>
    <property type="match status" value="1"/>
</dbReference>